<name>A0AAP0S5A2_LIQFO</name>
<evidence type="ECO:0000256" key="1">
    <source>
        <dbReference type="SAM" id="MobiDB-lite"/>
    </source>
</evidence>
<comment type="caution">
    <text evidence="2">The sequence shown here is derived from an EMBL/GenBank/DDBJ whole genome shotgun (WGS) entry which is preliminary data.</text>
</comment>
<evidence type="ECO:0000313" key="3">
    <source>
        <dbReference type="Proteomes" id="UP001415857"/>
    </source>
</evidence>
<dbReference type="EMBL" id="JBBPBK010000002">
    <property type="protein sequence ID" value="KAK9290862.1"/>
    <property type="molecule type" value="Genomic_DNA"/>
</dbReference>
<protein>
    <submittedName>
        <fullName evidence="2">Uncharacterized protein</fullName>
    </submittedName>
</protein>
<sequence>MRNIVDDLSVLHSFGVKGVPRKAPTITLVRWHPPSPSWIKLNTDGLAKGNSGPAASGGSTDTSLEVPCPCWTRIGHDIPPTHF</sequence>
<gene>
    <name evidence="2" type="ORF">L1049_009040</name>
</gene>
<evidence type="ECO:0000313" key="2">
    <source>
        <dbReference type="EMBL" id="KAK9290862.1"/>
    </source>
</evidence>
<dbReference type="AlphaFoldDB" id="A0AAP0S5A2"/>
<reference evidence="2 3" key="1">
    <citation type="journal article" date="2024" name="Plant J.">
        <title>Genome sequences and population genomics reveal climatic adaptation and genomic divergence between two closely related sweetgum species.</title>
        <authorList>
            <person name="Xu W.Q."/>
            <person name="Ren C.Q."/>
            <person name="Zhang X.Y."/>
            <person name="Comes H.P."/>
            <person name="Liu X.H."/>
            <person name="Li Y.G."/>
            <person name="Kettle C.J."/>
            <person name="Jalonen R."/>
            <person name="Gaisberger H."/>
            <person name="Ma Y.Z."/>
            <person name="Qiu Y.X."/>
        </authorList>
    </citation>
    <scope>NUCLEOTIDE SEQUENCE [LARGE SCALE GENOMIC DNA]</scope>
    <source>
        <strain evidence="2">Hangzhou</strain>
    </source>
</reference>
<keyword evidence="3" id="KW-1185">Reference proteome</keyword>
<accession>A0AAP0S5A2</accession>
<dbReference type="Proteomes" id="UP001415857">
    <property type="component" value="Unassembled WGS sequence"/>
</dbReference>
<organism evidence="2 3">
    <name type="scientific">Liquidambar formosana</name>
    <name type="common">Formosan gum</name>
    <dbReference type="NCBI Taxonomy" id="63359"/>
    <lineage>
        <taxon>Eukaryota</taxon>
        <taxon>Viridiplantae</taxon>
        <taxon>Streptophyta</taxon>
        <taxon>Embryophyta</taxon>
        <taxon>Tracheophyta</taxon>
        <taxon>Spermatophyta</taxon>
        <taxon>Magnoliopsida</taxon>
        <taxon>eudicotyledons</taxon>
        <taxon>Gunneridae</taxon>
        <taxon>Pentapetalae</taxon>
        <taxon>Saxifragales</taxon>
        <taxon>Altingiaceae</taxon>
        <taxon>Liquidambar</taxon>
    </lineage>
</organism>
<feature type="region of interest" description="Disordered" evidence="1">
    <location>
        <begin position="40"/>
        <end position="62"/>
    </location>
</feature>
<proteinExistence type="predicted"/>